<name>A9FBY2_SORC5</name>
<sequence length="248" mass="26541">MSSVSIKTTMIFILIGAAAGCAVPAEKDAPEETAVESQAIECSKECILAMVNRQLSLMGEFGNEEEFTRALRELVAIGPAAVPVVAEVYKAWSVSFPPDKAESARPGEMRWRAAHLLGLLGSRDGIKPLNEIATTKLPDPEADEQLFADEYRVRLRAIAGLEALGAAEELKAIYSAGDLLRTPAAASLYALGIDVGGIQLIDARKALAEDVADVKDYNPNNGRPAQPEKPGSRVFKVAPRTDTPVITR</sequence>
<proteinExistence type="predicted"/>
<dbReference type="HOGENOM" id="CLU_1119586_0_0_7"/>
<dbReference type="STRING" id="448385.sce1447"/>
<dbReference type="Proteomes" id="UP000002139">
    <property type="component" value="Chromosome"/>
</dbReference>
<dbReference type="KEGG" id="scl:sce1447"/>
<dbReference type="EMBL" id="AM746676">
    <property type="protein sequence ID" value="CAN91605.1"/>
    <property type="molecule type" value="Genomic_DNA"/>
</dbReference>
<dbReference type="OrthoDB" id="5507593at2"/>
<protein>
    <submittedName>
        <fullName evidence="2">Secreted protein</fullName>
    </submittedName>
</protein>
<dbReference type="AlphaFoldDB" id="A9FBY2"/>
<gene>
    <name evidence="2" type="ordered locus">sce1447</name>
</gene>
<keyword evidence="3" id="KW-1185">Reference proteome</keyword>
<organism evidence="2 3">
    <name type="scientific">Sorangium cellulosum (strain So ce56)</name>
    <name type="common">Polyangium cellulosum (strain So ce56)</name>
    <dbReference type="NCBI Taxonomy" id="448385"/>
    <lineage>
        <taxon>Bacteria</taxon>
        <taxon>Pseudomonadati</taxon>
        <taxon>Myxococcota</taxon>
        <taxon>Polyangia</taxon>
        <taxon>Polyangiales</taxon>
        <taxon>Polyangiaceae</taxon>
        <taxon>Sorangium</taxon>
    </lineage>
</organism>
<reference evidence="2 3" key="1">
    <citation type="journal article" date="2007" name="Nat. Biotechnol.">
        <title>Complete genome sequence of the myxobacterium Sorangium cellulosum.</title>
        <authorList>
            <person name="Schneiker S."/>
            <person name="Perlova O."/>
            <person name="Kaiser O."/>
            <person name="Gerth K."/>
            <person name="Alici A."/>
            <person name="Altmeyer M.O."/>
            <person name="Bartels D."/>
            <person name="Bekel T."/>
            <person name="Beyer S."/>
            <person name="Bode E."/>
            <person name="Bode H.B."/>
            <person name="Bolten C.J."/>
            <person name="Choudhuri J.V."/>
            <person name="Doss S."/>
            <person name="Elnakady Y.A."/>
            <person name="Frank B."/>
            <person name="Gaigalat L."/>
            <person name="Goesmann A."/>
            <person name="Groeger C."/>
            <person name="Gross F."/>
            <person name="Jelsbak L."/>
            <person name="Jelsbak L."/>
            <person name="Kalinowski J."/>
            <person name="Kegler C."/>
            <person name="Knauber T."/>
            <person name="Konietzny S."/>
            <person name="Kopp M."/>
            <person name="Krause L."/>
            <person name="Krug D."/>
            <person name="Linke B."/>
            <person name="Mahmud T."/>
            <person name="Martinez-Arias R."/>
            <person name="McHardy A.C."/>
            <person name="Merai M."/>
            <person name="Meyer F."/>
            <person name="Mormann S."/>
            <person name="Munoz-Dorado J."/>
            <person name="Perez J."/>
            <person name="Pradella S."/>
            <person name="Rachid S."/>
            <person name="Raddatz G."/>
            <person name="Rosenau F."/>
            <person name="Rueckert C."/>
            <person name="Sasse F."/>
            <person name="Scharfe M."/>
            <person name="Schuster S.C."/>
            <person name="Suen G."/>
            <person name="Treuner-Lange A."/>
            <person name="Velicer G.J."/>
            <person name="Vorholter F.-J."/>
            <person name="Weissman K.J."/>
            <person name="Welch R.D."/>
            <person name="Wenzel S.C."/>
            <person name="Whitworth D.E."/>
            <person name="Wilhelm S."/>
            <person name="Wittmann C."/>
            <person name="Bloecker H."/>
            <person name="Puehler A."/>
            <person name="Mueller R."/>
        </authorList>
    </citation>
    <scope>NUCLEOTIDE SEQUENCE [LARGE SCALE GENOMIC DNA]</scope>
    <source>
        <strain evidence="3">So ce56</strain>
    </source>
</reference>
<evidence type="ECO:0000313" key="3">
    <source>
        <dbReference type="Proteomes" id="UP000002139"/>
    </source>
</evidence>
<feature type="region of interest" description="Disordered" evidence="1">
    <location>
        <begin position="215"/>
        <end position="248"/>
    </location>
</feature>
<accession>A9FBY2</accession>
<evidence type="ECO:0000313" key="2">
    <source>
        <dbReference type="EMBL" id="CAN91605.1"/>
    </source>
</evidence>
<dbReference type="PROSITE" id="PS51257">
    <property type="entry name" value="PROKAR_LIPOPROTEIN"/>
    <property type="match status" value="1"/>
</dbReference>
<dbReference type="RefSeq" id="WP_012234082.1">
    <property type="nucleotide sequence ID" value="NC_010162.1"/>
</dbReference>
<evidence type="ECO:0000256" key="1">
    <source>
        <dbReference type="SAM" id="MobiDB-lite"/>
    </source>
</evidence>